<evidence type="ECO:0000259" key="10">
    <source>
        <dbReference type="Pfam" id="PF02384"/>
    </source>
</evidence>
<feature type="domain" description="DNA methylase adenine-specific" evidence="10">
    <location>
        <begin position="284"/>
        <end position="560"/>
    </location>
</feature>
<accession>K2FZ92</accession>
<evidence type="ECO:0000256" key="5">
    <source>
        <dbReference type="ARBA" id="ARBA00022691"/>
    </source>
</evidence>
<organism evidence="11">
    <name type="scientific">uncultured bacterium</name>
    <name type="common">gcode 4</name>
    <dbReference type="NCBI Taxonomy" id="1234023"/>
    <lineage>
        <taxon>Bacteria</taxon>
        <taxon>environmental samples</taxon>
    </lineage>
</organism>
<dbReference type="EC" id="2.1.1.72" evidence="2"/>
<dbReference type="InterPro" id="IPR003356">
    <property type="entry name" value="DNA_methylase_A-5"/>
</dbReference>
<dbReference type="InterPro" id="IPR044946">
    <property type="entry name" value="Restrct_endonuc_typeI_TRD_sf"/>
</dbReference>
<dbReference type="GO" id="GO:0003677">
    <property type="term" value="F:DNA binding"/>
    <property type="evidence" value="ECO:0007669"/>
    <property type="project" value="UniProtKB-KW"/>
</dbReference>
<comment type="similarity">
    <text evidence="1">Belongs to the type-I restriction system S methylase family.</text>
</comment>
<evidence type="ECO:0000256" key="3">
    <source>
        <dbReference type="ARBA" id="ARBA00022603"/>
    </source>
</evidence>
<keyword evidence="5" id="KW-0949">S-adenosyl-L-methionine</keyword>
<comment type="caution">
    <text evidence="11">The sequence shown here is derived from an EMBL/GenBank/DDBJ whole genome shotgun (WGS) entry which is preliminary data.</text>
</comment>
<keyword evidence="7" id="KW-0238">DNA-binding</keyword>
<dbReference type="Pfam" id="PF02384">
    <property type="entry name" value="N6_Mtase"/>
    <property type="match status" value="1"/>
</dbReference>
<evidence type="ECO:0000256" key="2">
    <source>
        <dbReference type="ARBA" id="ARBA00011900"/>
    </source>
</evidence>
<dbReference type="GO" id="GO:0008170">
    <property type="term" value="F:N-methyltransferase activity"/>
    <property type="evidence" value="ECO:0007669"/>
    <property type="project" value="InterPro"/>
</dbReference>
<proteinExistence type="inferred from homology"/>
<dbReference type="GO" id="GO:0009007">
    <property type="term" value="F:site-specific DNA-methyltransferase (adenine-specific) activity"/>
    <property type="evidence" value="ECO:0007669"/>
    <property type="project" value="UniProtKB-EC"/>
</dbReference>
<feature type="domain" description="Type I restriction modification DNA specificity" evidence="9">
    <location>
        <begin position="623"/>
        <end position="768"/>
    </location>
</feature>
<dbReference type="EMBL" id="AMFJ01000509">
    <property type="protein sequence ID" value="EKE27242.1"/>
    <property type="molecule type" value="Genomic_DNA"/>
</dbReference>
<evidence type="ECO:0000259" key="9">
    <source>
        <dbReference type="Pfam" id="PF01420"/>
    </source>
</evidence>
<reference evidence="11" key="1">
    <citation type="journal article" date="2012" name="Science">
        <title>Fermentation, hydrogen, and sulfur metabolism in multiple uncultivated bacterial phyla.</title>
        <authorList>
            <person name="Wrighton K.C."/>
            <person name="Thomas B.C."/>
            <person name="Sharon I."/>
            <person name="Miller C.S."/>
            <person name="Castelle C.J."/>
            <person name="VerBerkmoes N.C."/>
            <person name="Wilkins M.J."/>
            <person name="Hettich R.L."/>
            <person name="Lipton M.S."/>
            <person name="Williams K.H."/>
            <person name="Long P.E."/>
            <person name="Banfield J.F."/>
        </authorList>
    </citation>
    <scope>NUCLEOTIDE SEQUENCE [LARGE SCALE GENOMIC DNA]</scope>
</reference>
<protein>
    <recommendedName>
        <fullName evidence="2">site-specific DNA-methyltransferase (adenine-specific)</fullName>
        <ecNumber evidence="2">2.1.1.72</ecNumber>
    </recommendedName>
</protein>
<dbReference type="PANTHER" id="PTHR42933">
    <property type="entry name" value="SLR6095 PROTEIN"/>
    <property type="match status" value="1"/>
</dbReference>
<dbReference type="AlphaFoldDB" id="K2FZ92"/>
<dbReference type="InterPro" id="IPR029063">
    <property type="entry name" value="SAM-dependent_MTases_sf"/>
</dbReference>
<evidence type="ECO:0000256" key="8">
    <source>
        <dbReference type="ARBA" id="ARBA00047942"/>
    </source>
</evidence>
<dbReference type="GO" id="GO:0009307">
    <property type="term" value="P:DNA restriction-modification system"/>
    <property type="evidence" value="ECO:0007669"/>
    <property type="project" value="UniProtKB-KW"/>
</dbReference>
<dbReference type="Gene3D" id="3.90.220.20">
    <property type="entry name" value="DNA methylase specificity domains"/>
    <property type="match status" value="1"/>
</dbReference>
<dbReference type="InterPro" id="IPR000055">
    <property type="entry name" value="Restrct_endonuc_typeI_TRD"/>
</dbReference>
<keyword evidence="3" id="KW-0489">Methyltransferase</keyword>
<keyword evidence="4" id="KW-0808">Transferase</keyword>
<dbReference type="SUPFAM" id="SSF53335">
    <property type="entry name" value="S-adenosyl-L-methionine-dependent methyltransferases"/>
    <property type="match status" value="1"/>
</dbReference>
<evidence type="ECO:0000256" key="6">
    <source>
        <dbReference type="ARBA" id="ARBA00022747"/>
    </source>
</evidence>
<gene>
    <name evidence="11" type="ORF">ACD_3C00235G0001</name>
</gene>
<dbReference type="PRINTS" id="PR00507">
    <property type="entry name" value="N12N6MTFRASE"/>
</dbReference>
<dbReference type="SUPFAM" id="SSF116734">
    <property type="entry name" value="DNA methylase specificity domain"/>
    <property type="match status" value="1"/>
</dbReference>
<dbReference type="GO" id="GO:0032259">
    <property type="term" value="P:methylation"/>
    <property type="evidence" value="ECO:0007669"/>
    <property type="project" value="UniProtKB-KW"/>
</dbReference>
<name>K2FZ92_9BACT</name>
<comment type="catalytic activity">
    <reaction evidence="8">
        <text>a 2'-deoxyadenosine in DNA + S-adenosyl-L-methionine = an N(6)-methyl-2'-deoxyadenosine in DNA + S-adenosyl-L-homocysteine + H(+)</text>
        <dbReference type="Rhea" id="RHEA:15197"/>
        <dbReference type="Rhea" id="RHEA-COMP:12418"/>
        <dbReference type="Rhea" id="RHEA-COMP:12419"/>
        <dbReference type="ChEBI" id="CHEBI:15378"/>
        <dbReference type="ChEBI" id="CHEBI:57856"/>
        <dbReference type="ChEBI" id="CHEBI:59789"/>
        <dbReference type="ChEBI" id="CHEBI:90615"/>
        <dbReference type="ChEBI" id="CHEBI:90616"/>
        <dbReference type="EC" id="2.1.1.72"/>
    </reaction>
</comment>
<keyword evidence="6" id="KW-0680">Restriction system</keyword>
<evidence type="ECO:0000256" key="4">
    <source>
        <dbReference type="ARBA" id="ARBA00022679"/>
    </source>
</evidence>
<sequence length="776" mass="90013">MIMSKNERKTEVMVRKHFDRFLDDIILEEQSSDNPKIKKLLSTASKNGLGAGFPEFIIQYKNNPDFIIVIECKADITKHESQNRDKYKDFSVDGALLYSSYLSKEFDVLSIAVSWETEGNKRISHFLQVRGDKKATEMFGDKFLSVRDYLDGYIKSPEKFRQDYEKLLTFSKELNDNLHGQKIVESDRGLLISCILIALENKAFAKSYKDFLEPKQLAEYLVTTVKNEFQNGNIGDSKLRILISRFEFIKTDTSLSKKDNVLRDVISDINENIKDFIKTHEYFDVLGQLYIEFLRYANSDKGLGIVLTPPHITQFMAELGEVTKDSIVYDNCTGTWGFLVSAMNIMINDAKWDQEKIWNIKKNQLIGVEYQAHIFALACSNMFIHQDGKSSILNWSCFDEEIIKEVKNYKPNVGLLNPPYKSKKGDDEEFEFILNNLDCIEQGGRCVAIVPLSLWQEQKGKILELKKRLLENHTLEAVFSMPDELFFNSKVATVTCIMVFTAKRPHPKNKKTFFGYYKDDGFFKRKNKGRIDLYHTFEESIKVEWITTYMNREERAGFSVTKEVGPQDEWCAEAYMETDYSEFNDALCIQKMLEYSTFLYSNKLKNSVSNNKLLNEEVILDTSNWVYFDLWQLFHVRATRDPLITELSIGWTVPYITSSETNNGVTNFIQETSNFGANTITANRGGSVGYFFYQPVDYLATPVDVRVLIPKFELNPFNGIFLATILQMEKYRFNYSRKMGTERLKEFKIKLPQNGKNPDWELIEKFIKTLPYSSNL</sequence>
<dbReference type="Gene3D" id="3.40.50.150">
    <property type="entry name" value="Vaccinia Virus protein VP39"/>
    <property type="match status" value="1"/>
</dbReference>
<evidence type="ECO:0000313" key="11">
    <source>
        <dbReference type="EMBL" id="EKE27242.1"/>
    </source>
</evidence>
<evidence type="ECO:0000256" key="1">
    <source>
        <dbReference type="ARBA" id="ARBA00010923"/>
    </source>
</evidence>
<dbReference type="Pfam" id="PF01420">
    <property type="entry name" value="Methylase_S"/>
    <property type="match status" value="1"/>
</dbReference>
<evidence type="ECO:0000256" key="7">
    <source>
        <dbReference type="ARBA" id="ARBA00023125"/>
    </source>
</evidence>
<dbReference type="InterPro" id="IPR051537">
    <property type="entry name" value="DNA_Adenine_Mtase"/>
</dbReference>
<dbReference type="PANTHER" id="PTHR42933:SF1">
    <property type="entry name" value="SITE-SPECIFIC DNA-METHYLTRANSFERASE (ADENINE-SPECIFIC)"/>
    <property type="match status" value="1"/>
</dbReference>